<organism evidence="2 3">
    <name type="scientific">Bat mastadenovirus A</name>
    <dbReference type="NCBI Taxonomy" id="1146877"/>
    <lineage>
        <taxon>Viruses</taxon>
        <taxon>Varidnaviria</taxon>
        <taxon>Bamfordvirae</taxon>
        <taxon>Preplasmiviricota</taxon>
        <taxon>Polisuviricotina</taxon>
        <taxon>Pharingeaviricetes</taxon>
        <taxon>Rowavirales</taxon>
        <taxon>Adenoviridae</taxon>
        <taxon>Mastadenovirus</taxon>
        <taxon>Mastadenovirus musauriti</taxon>
    </lineage>
</organism>
<reference evidence="3" key="1">
    <citation type="submission" date="2018-05" db="EMBL/GenBank/DDBJ databases">
        <title>Isolation of two bat adenoviruses from Japanese wild bats.</title>
        <authorList>
            <person name="Kobayashi T."/>
            <person name="Murakami S."/>
            <person name="Horimoto T."/>
        </authorList>
    </citation>
    <scope>NUCLEOTIDE SEQUENCE [LARGE SCALE GENOMIC DNA]</scope>
    <source>
        <strain evidence="3">Mm32</strain>
    </source>
</reference>
<protein>
    <submittedName>
        <fullName evidence="2">E3</fullName>
    </submittedName>
</protein>
<feature type="transmembrane region" description="Helical" evidence="1">
    <location>
        <begin position="343"/>
        <end position="367"/>
    </location>
</feature>
<name>A0A3G9ETC6_9ADEN</name>
<evidence type="ECO:0000256" key="1">
    <source>
        <dbReference type="SAM" id="Phobius"/>
    </source>
</evidence>
<proteinExistence type="predicted"/>
<keyword evidence="1" id="KW-0472">Membrane</keyword>
<evidence type="ECO:0000313" key="2">
    <source>
        <dbReference type="EMBL" id="BBE29350.1"/>
    </source>
</evidence>
<accession>A0A3G9ETC6</accession>
<keyword evidence="1" id="KW-1133">Transmembrane helix</keyword>
<keyword evidence="1" id="KW-0812">Transmembrane</keyword>
<evidence type="ECO:0000313" key="3">
    <source>
        <dbReference type="Proteomes" id="UP000316138"/>
    </source>
</evidence>
<dbReference type="Proteomes" id="UP000316138">
    <property type="component" value="Segment"/>
</dbReference>
<sequence>MALLLFATVLFLPASLSYTPEHVVSCCAGSPCSLDLSVSPQASVNWSNPETGGPPECLARELCNITRDGLHFSANFSEDGPYAATVQESAYFTTEHFYLLYLHEVCRGLPIVPDDSYEAPVARPLEDMPLERVARTASLFQPLLLELPPEHTQQVRNVRWYKVTDEYAAQKVSRVRSQGRVENIQPNLAVALLSGDLWVLHVSPDSLGLWLAIVQHPGGRCHFVTYNLTVPGWQENLVHAFRQGMEATTATFDPLHFTRKMKWSLYRRQPKGAFRVECNSTSRFPNCFESITPDGVFLLVGERKDSLHVSMLPFFPSEGTLSRSQDLPEPAHSTFQEPAMPSYVPLTFLIIGMLSTLVLLLGLCCCLSNKIRPIYFPPTTAL</sequence>
<dbReference type="EMBL" id="LC385828">
    <property type="protein sequence ID" value="BBE29350.1"/>
    <property type="molecule type" value="Genomic_DNA"/>
</dbReference>